<protein>
    <recommendedName>
        <fullName evidence="4">FtsK domain-containing protein</fullName>
    </recommendedName>
</protein>
<sequence>MPGLLRRGGDNPRPAPRRSRDLVRTGAAGAVDVLHPLITIARGLGRLAAAARGWWVRTPKERRGPALGLVAACLLAVGLMPYGPAAAAAALALAAAWQGRDRDRGRGRTPAETGPGEEETARLQALYEALVPYFAVPEDPHPEPLYAHDGGWRRSFEEFEFNDAGRIVRLTLRYPAHFRDGEADERLRVEQLLSAKAGRGREYGFDWDEERNRLSVSVLAPLPTDICAQPFVTAPGETVLGFTDADAVPRTLPVVNVADVTDRTDGTDAADEHGTRDVPPVVWRTGARSTEPHLLALGNPGSGVSTLLRSLALQALRHGDVLVVDGGGAGEFACLAGRGAVLAVESTLVGSLAALEWAVHETERRLLAASRCRQAGEPVPADVRRPLWLVVERPAVLSHLAGTEGRRDPQELLEVPLRHGRAANVTVVVAEQFEGAEGLTQAVRAYTRARVVLGAVTRDQVRAVLGEPPRTTPAPDPPPGRGFARLGGGPVLRLQVPATPDPHDDATSEGQRRAVLALLPERQGADGPRTAPPAQAPAPAAAPAPAPARAQAGGPAQAT</sequence>
<gene>
    <name evidence="2" type="ORF">DVA86_12270</name>
</gene>
<dbReference type="AlphaFoldDB" id="A0A345Y067"/>
<dbReference type="Gene3D" id="3.40.50.300">
    <property type="entry name" value="P-loop containing nucleotide triphosphate hydrolases"/>
    <property type="match status" value="1"/>
</dbReference>
<evidence type="ECO:0008006" key="4">
    <source>
        <dbReference type="Google" id="ProtNLM"/>
    </source>
</evidence>
<evidence type="ECO:0000313" key="3">
    <source>
        <dbReference type="Proteomes" id="UP000254425"/>
    </source>
</evidence>
<feature type="region of interest" description="Disordered" evidence="1">
    <location>
        <begin position="1"/>
        <end position="21"/>
    </location>
</feature>
<dbReference type="SUPFAM" id="SSF52540">
    <property type="entry name" value="P-loop containing nucleoside triphosphate hydrolases"/>
    <property type="match status" value="1"/>
</dbReference>
<feature type="compositionally biased region" description="Pro residues" evidence="1">
    <location>
        <begin position="470"/>
        <end position="480"/>
    </location>
</feature>
<dbReference type="InterPro" id="IPR027417">
    <property type="entry name" value="P-loop_NTPase"/>
</dbReference>
<accession>A0A345Y067</accession>
<proteinExistence type="predicted"/>
<organism evidence="2 3">
    <name type="scientific">Streptomyces armeniacus</name>
    <dbReference type="NCBI Taxonomy" id="83291"/>
    <lineage>
        <taxon>Bacteria</taxon>
        <taxon>Bacillati</taxon>
        <taxon>Actinomycetota</taxon>
        <taxon>Actinomycetes</taxon>
        <taxon>Kitasatosporales</taxon>
        <taxon>Streptomycetaceae</taxon>
        <taxon>Streptomyces</taxon>
    </lineage>
</organism>
<dbReference type="EMBL" id="CP031320">
    <property type="protein sequence ID" value="AXK37283.1"/>
    <property type="molecule type" value="Genomic_DNA"/>
</dbReference>
<feature type="region of interest" description="Disordered" evidence="1">
    <location>
        <begin position="463"/>
        <end position="559"/>
    </location>
</feature>
<evidence type="ECO:0000256" key="1">
    <source>
        <dbReference type="SAM" id="MobiDB-lite"/>
    </source>
</evidence>
<feature type="compositionally biased region" description="Basic and acidic residues" evidence="1">
    <location>
        <begin position="501"/>
        <end position="512"/>
    </location>
</feature>
<dbReference type="Proteomes" id="UP000254425">
    <property type="component" value="Chromosome"/>
</dbReference>
<evidence type="ECO:0000313" key="2">
    <source>
        <dbReference type="EMBL" id="AXK37283.1"/>
    </source>
</evidence>
<feature type="compositionally biased region" description="Pro residues" evidence="1">
    <location>
        <begin position="530"/>
        <end position="546"/>
    </location>
</feature>
<dbReference type="KEGG" id="sarm:DVA86_12270"/>
<feature type="compositionally biased region" description="Low complexity" evidence="1">
    <location>
        <begin position="547"/>
        <end position="559"/>
    </location>
</feature>
<keyword evidence="3" id="KW-1185">Reference proteome</keyword>
<reference evidence="2 3" key="1">
    <citation type="submission" date="2018-07" db="EMBL/GenBank/DDBJ databases">
        <title>Draft genome of the type strain Streptomyces armeniacus ATCC 15676.</title>
        <authorList>
            <person name="Labana P."/>
            <person name="Gosse J.T."/>
            <person name="Boddy C.N."/>
        </authorList>
    </citation>
    <scope>NUCLEOTIDE SEQUENCE [LARGE SCALE GENOMIC DNA]</scope>
    <source>
        <strain evidence="2 3">ATCC 15676</strain>
    </source>
</reference>
<name>A0A345Y067_9ACTN</name>